<dbReference type="InterPro" id="IPR004089">
    <property type="entry name" value="MCPsignal_dom"/>
</dbReference>
<dbReference type="AlphaFoldDB" id="A0A0W0UNL6"/>
<feature type="transmembrane region" description="Helical" evidence="6">
    <location>
        <begin position="21"/>
        <end position="39"/>
    </location>
</feature>
<keyword evidence="6" id="KW-1133">Transmembrane helix</keyword>
<feature type="compositionally biased region" description="Basic and acidic residues" evidence="5">
    <location>
        <begin position="291"/>
        <end position="300"/>
    </location>
</feature>
<dbReference type="InterPro" id="IPR000700">
    <property type="entry name" value="PAS-assoc_C"/>
</dbReference>
<dbReference type="PROSITE" id="PS50113">
    <property type="entry name" value="PAC"/>
    <property type="match status" value="1"/>
</dbReference>
<dbReference type="InterPro" id="IPR004090">
    <property type="entry name" value="Chemotax_Me-accpt_rcpt"/>
</dbReference>
<evidence type="ECO:0000259" key="8">
    <source>
        <dbReference type="PROSITE" id="PS50112"/>
    </source>
</evidence>
<dbReference type="InterPro" id="IPR013655">
    <property type="entry name" value="PAS_fold_3"/>
</dbReference>
<dbReference type="Gene3D" id="3.30.450.20">
    <property type="entry name" value="PAS domain"/>
    <property type="match status" value="1"/>
</dbReference>
<evidence type="ECO:0000259" key="9">
    <source>
        <dbReference type="PROSITE" id="PS50113"/>
    </source>
</evidence>
<dbReference type="STRING" id="455.Ljam_0773"/>
<sequence length="509" mass="56644">MDKKEQAALSNEFKKKYIFGFISLIVVCYLSMLLSLAFITQRNDTFAELLSNLSLLTWIQSILLPISLLFTALTIYWWFRRERHQKQLNQEIRATLHAIAKSQAIIEFDMDGTIITANEKFLDVMGYTLDEIVGKHHSIFVDREYKLSSEYIEFWKKLNRGEYDQAEYKRLAKGGKEIWLLSTYNPIFDANGKPVKIIKVATDITDRKQQDVALMKLTNRLKEIGAQIIADSNEISTGINQLEATAVSQADSASQQATSVNEISTTIEEIKATAQQTLEKAKQLGESASRTNEESDKGRSAIELMSDLMKMLQEKMEQISTTILSLNDKTQQISEITEAVADIAKQSKMLALNASIEAAKAGESGKGFAVVAGEVKELAEKSQLSTERVQKILQDIRQTAERAVMATEDGNKSVQENIHQLKLTGDIIQSLGDVIEESSLASLQIVSAVREETVAIEQVDVSIKEINKVTSLFSSAAQQTKQAILGLGKVAQSLKNTSSAYKENEHDGS</sequence>
<dbReference type="Proteomes" id="UP000093336">
    <property type="component" value="Unassembled WGS sequence"/>
</dbReference>
<dbReference type="GO" id="GO:0007165">
    <property type="term" value="P:signal transduction"/>
    <property type="evidence" value="ECO:0007669"/>
    <property type="project" value="UniProtKB-KW"/>
</dbReference>
<evidence type="ECO:0000256" key="3">
    <source>
        <dbReference type="ARBA" id="ARBA00029447"/>
    </source>
</evidence>
<dbReference type="SUPFAM" id="SSF55785">
    <property type="entry name" value="PYP-like sensor domain (PAS domain)"/>
    <property type="match status" value="1"/>
</dbReference>
<comment type="similarity">
    <text evidence="3">Belongs to the methyl-accepting chemotaxis (MCP) protein family.</text>
</comment>
<feature type="domain" description="PAC" evidence="9">
    <location>
        <begin position="164"/>
        <end position="216"/>
    </location>
</feature>
<evidence type="ECO:0000256" key="4">
    <source>
        <dbReference type="PROSITE-ProRule" id="PRU00284"/>
    </source>
</evidence>
<evidence type="ECO:0000256" key="2">
    <source>
        <dbReference type="ARBA" id="ARBA00023224"/>
    </source>
</evidence>
<dbReference type="PANTHER" id="PTHR32089:SF112">
    <property type="entry name" value="LYSOZYME-LIKE PROTEIN-RELATED"/>
    <property type="match status" value="1"/>
</dbReference>
<dbReference type="Gene3D" id="1.10.287.950">
    <property type="entry name" value="Methyl-accepting chemotaxis protein"/>
    <property type="match status" value="1"/>
</dbReference>
<evidence type="ECO:0000313" key="10">
    <source>
        <dbReference type="EMBL" id="KTD09423.1"/>
    </source>
</evidence>
<name>A0A0W0UNL6_9GAMM</name>
<proteinExistence type="inferred from homology"/>
<organism evidence="10 12">
    <name type="scientific">Legionella jamestowniensis</name>
    <dbReference type="NCBI Taxonomy" id="455"/>
    <lineage>
        <taxon>Bacteria</taxon>
        <taxon>Pseudomonadati</taxon>
        <taxon>Pseudomonadota</taxon>
        <taxon>Gammaproteobacteria</taxon>
        <taxon>Legionellales</taxon>
        <taxon>Legionellaceae</taxon>
        <taxon>Legionella</taxon>
    </lineage>
</organism>
<dbReference type="PANTHER" id="PTHR32089">
    <property type="entry name" value="METHYL-ACCEPTING CHEMOTAXIS PROTEIN MCPB"/>
    <property type="match status" value="1"/>
</dbReference>
<dbReference type="PROSITE" id="PS50112">
    <property type="entry name" value="PAS"/>
    <property type="match status" value="1"/>
</dbReference>
<dbReference type="CDD" id="cd00130">
    <property type="entry name" value="PAS"/>
    <property type="match status" value="1"/>
</dbReference>
<dbReference type="PROSITE" id="PS50111">
    <property type="entry name" value="CHEMOTAXIS_TRANSDUC_2"/>
    <property type="match status" value="1"/>
</dbReference>
<feature type="domain" description="PAS" evidence="8">
    <location>
        <begin position="88"/>
        <end position="135"/>
    </location>
</feature>
<dbReference type="EMBL" id="LYOZ01000002">
    <property type="protein sequence ID" value="OCH99249.1"/>
    <property type="molecule type" value="Genomic_DNA"/>
</dbReference>
<feature type="region of interest" description="Disordered" evidence="5">
    <location>
        <begin position="281"/>
        <end position="300"/>
    </location>
</feature>
<reference evidence="10 12" key="1">
    <citation type="submission" date="2015-11" db="EMBL/GenBank/DDBJ databases">
        <title>Genomic analysis of 38 Legionella species identifies large and diverse effector repertoires.</title>
        <authorList>
            <person name="Burstein D."/>
            <person name="Amaro F."/>
            <person name="Zusman T."/>
            <person name="Lifshitz Z."/>
            <person name="Cohen O."/>
            <person name="Gilbert J.A."/>
            <person name="Pupko T."/>
            <person name="Shuman H.A."/>
            <person name="Segal G."/>
        </authorList>
    </citation>
    <scope>NUCLEOTIDE SEQUENCE [LARGE SCALE GENOMIC DNA]</scope>
    <source>
        <strain evidence="10 12">JA-26-G1-E2</strain>
    </source>
</reference>
<comment type="caution">
    <text evidence="10">The sequence shown here is derived from an EMBL/GenBank/DDBJ whole genome shotgun (WGS) entry which is preliminary data.</text>
</comment>
<dbReference type="NCBIfam" id="TIGR00229">
    <property type="entry name" value="sensory_box"/>
    <property type="match status" value="1"/>
</dbReference>
<feature type="transmembrane region" description="Helical" evidence="6">
    <location>
        <begin position="59"/>
        <end position="79"/>
    </location>
</feature>
<evidence type="ECO:0000313" key="11">
    <source>
        <dbReference type="EMBL" id="OCH99249.1"/>
    </source>
</evidence>
<dbReference type="OrthoDB" id="9177152at2"/>
<dbReference type="SMART" id="SM00283">
    <property type="entry name" value="MA"/>
    <property type="match status" value="1"/>
</dbReference>
<dbReference type="SMART" id="SM00086">
    <property type="entry name" value="PAC"/>
    <property type="match status" value="1"/>
</dbReference>
<dbReference type="Proteomes" id="UP000054715">
    <property type="component" value="Unassembled WGS sequence"/>
</dbReference>
<dbReference type="GO" id="GO:0004888">
    <property type="term" value="F:transmembrane signaling receptor activity"/>
    <property type="evidence" value="ECO:0007669"/>
    <property type="project" value="InterPro"/>
</dbReference>
<dbReference type="Pfam" id="PF00015">
    <property type="entry name" value="MCPsignal"/>
    <property type="match status" value="1"/>
</dbReference>
<protein>
    <submittedName>
        <fullName evidence="10">Chemotaxis signal transducer</fullName>
    </submittedName>
</protein>
<dbReference type="GO" id="GO:0016020">
    <property type="term" value="C:membrane"/>
    <property type="evidence" value="ECO:0007669"/>
    <property type="project" value="UniProtKB-SubCell"/>
</dbReference>
<dbReference type="PATRIC" id="fig|455.5.peg.823"/>
<dbReference type="Pfam" id="PF08447">
    <property type="entry name" value="PAS_3"/>
    <property type="match status" value="1"/>
</dbReference>
<evidence type="ECO:0000256" key="1">
    <source>
        <dbReference type="ARBA" id="ARBA00004370"/>
    </source>
</evidence>
<dbReference type="RefSeq" id="WP_058448814.1">
    <property type="nucleotide sequence ID" value="NZ_CAAAJF010000006.1"/>
</dbReference>
<keyword evidence="6" id="KW-0812">Transmembrane</keyword>
<keyword evidence="13" id="KW-1185">Reference proteome</keyword>
<dbReference type="GO" id="GO:0006935">
    <property type="term" value="P:chemotaxis"/>
    <property type="evidence" value="ECO:0007669"/>
    <property type="project" value="InterPro"/>
</dbReference>
<dbReference type="InterPro" id="IPR000014">
    <property type="entry name" value="PAS"/>
</dbReference>
<evidence type="ECO:0000313" key="12">
    <source>
        <dbReference type="Proteomes" id="UP000054715"/>
    </source>
</evidence>
<dbReference type="InterPro" id="IPR035965">
    <property type="entry name" value="PAS-like_dom_sf"/>
</dbReference>
<evidence type="ECO:0000256" key="6">
    <source>
        <dbReference type="SAM" id="Phobius"/>
    </source>
</evidence>
<comment type="subcellular location">
    <subcellularLocation>
        <location evidence="1">Membrane</location>
    </subcellularLocation>
</comment>
<accession>A0A0W0UNL6</accession>
<dbReference type="InterPro" id="IPR001610">
    <property type="entry name" value="PAC"/>
</dbReference>
<keyword evidence="6" id="KW-0472">Membrane</keyword>
<dbReference type="EMBL" id="LNYG01000012">
    <property type="protein sequence ID" value="KTD09423.1"/>
    <property type="molecule type" value="Genomic_DNA"/>
</dbReference>
<gene>
    <name evidence="11" type="ORF">A8135_08370</name>
    <name evidence="10" type="ORF">Ljam_0773</name>
</gene>
<evidence type="ECO:0000313" key="13">
    <source>
        <dbReference type="Proteomes" id="UP000093336"/>
    </source>
</evidence>
<keyword evidence="2 4" id="KW-0807">Transducer</keyword>
<dbReference type="PRINTS" id="PR00260">
    <property type="entry name" value="CHEMTRNSDUCR"/>
</dbReference>
<evidence type="ECO:0000259" key="7">
    <source>
        <dbReference type="PROSITE" id="PS50111"/>
    </source>
</evidence>
<evidence type="ECO:0000256" key="5">
    <source>
        <dbReference type="SAM" id="MobiDB-lite"/>
    </source>
</evidence>
<reference evidence="11 13" key="2">
    <citation type="submission" date="2016-05" db="EMBL/GenBank/DDBJ databases">
        <authorList>
            <person name="Prochazka B."/>
            <person name="Indra A."/>
            <person name="Hasenberger P."/>
            <person name="Blaschitz M."/>
            <person name="Wagner L."/>
            <person name="Wewalka G."/>
            <person name="Sorschag S."/>
            <person name="Schmid D."/>
            <person name="Ruppitsch W."/>
        </authorList>
    </citation>
    <scope>NUCLEOTIDE SEQUENCE [LARGE SCALE GENOMIC DNA]</scope>
    <source>
        <strain evidence="11 13">974010_12</strain>
    </source>
</reference>
<dbReference type="SUPFAM" id="SSF58104">
    <property type="entry name" value="Methyl-accepting chemotaxis protein (MCP) signaling domain"/>
    <property type="match status" value="1"/>
</dbReference>
<feature type="domain" description="Methyl-accepting transducer" evidence="7">
    <location>
        <begin position="231"/>
        <end position="467"/>
    </location>
</feature>